<sequence length="143" mass="15373">MEHDLERLALDLQEKINAEAQAKYGQAGFERWMRSERLGRMEDASCCGRLKGSCGDTIEVYLKIEGERIVEAFGWSDGCGSSQICAGLAAELALGSTLDQAAAVEADTILERLPGFPADESHCAKLATGALHQAIHAYLTKSG</sequence>
<evidence type="ECO:0000313" key="2">
    <source>
        <dbReference type="EMBL" id="EGJ50153.1"/>
    </source>
</evidence>
<dbReference type="HOGENOM" id="CLU_079283_5_1_7"/>
<protein>
    <submittedName>
        <fullName evidence="2">Nitrogen-fixing NifU domain protein</fullName>
    </submittedName>
</protein>
<organism evidence="2 3">
    <name type="scientific">Desulfocurvibacter africanus subsp. africanus str. Walvis Bay</name>
    <dbReference type="NCBI Taxonomy" id="690850"/>
    <lineage>
        <taxon>Bacteria</taxon>
        <taxon>Pseudomonadati</taxon>
        <taxon>Thermodesulfobacteriota</taxon>
        <taxon>Desulfovibrionia</taxon>
        <taxon>Desulfovibrionales</taxon>
        <taxon>Desulfovibrionaceae</taxon>
        <taxon>Desulfocurvibacter</taxon>
    </lineage>
</organism>
<dbReference type="STRING" id="690850.Desaf_1820"/>
<dbReference type="Gene3D" id="3.90.1010.10">
    <property type="match status" value="1"/>
</dbReference>
<dbReference type="RefSeq" id="WP_014259911.1">
    <property type="nucleotide sequence ID" value="NC_016629.1"/>
</dbReference>
<dbReference type="KEGG" id="daf:Desaf_1820"/>
<dbReference type="InterPro" id="IPR002871">
    <property type="entry name" value="NIF_FeS_clus_asmbl_NifU_N"/>
</dbReference>
<dbReference type="GO" id="GO:0005506">
    <property type="term" value="F:iron ion binding"/>
    <property type="evidence" value="ECO:0007669"/>
    <property type="project" value="InterPro"/>
</dbReference>
<dbReference type="Pfam" id="PF01592">
    <property type="entry name" value="NifU_N"/>
    <property type="match status" value="1"/>
</dbReference>
<dbReference type="AlphaFoldDB" id="F3Z2B3"/>
<keyword evidence="3" id="KW-1185">Reference proteome</keyword>
<dbReference type="EMBL" id="CP003221">
    <property type="protein sequence ID" value="EGJ50153.1"/>
    <property type="molecule type" value="Genomic_DNA"/>
</dbReference>
<dbReference type="PANTHER" id="PTHR10093">
    <property type="entry name" value="IRON-SULFUR CLUSTER ASSEMBLY ENZYME NIFU HOMOLOG"/>
    <property type="match status" value="1"/>
</dbReference>
<dbReference type="eggNOG" id="COG0822">
    <property type="taxonomic scope" value="Bacteria"/>
</dbReference>
<accession>F3Z2B3</accession>
<evidence type="ECO:0000313" key="3">
    <source>
        <dbReference type="Proteomes" id="UP000007844"/>
    </source>
</evidence>
<dbReference type="Proteomes" id="UP000007844">
    <property type="component" value="Chromosome"/>
</dbReference>
<name>F3Z2B3_DESAF</name>
<dbReference type="CDD" id="cd06664">
    <property type="entry name" value="IscU_like"/>
    <property type="match status" value="1"/>
</dbReference>
<feature type="domain" description="NIF system FeS cluster assembly NifU N-terminal" evidence="1">
    <location>
        <begin position="38"/>
        <end position="142"/>
    </location>
</feature>
<dbReference type="GO" id="GO:0016226">
    <property type="term" value="P:iron-sulfur cluster assembly"/>
    <property type="evidence" value="ECO:0007669"/>
    <property type="project" value="InterPro"/>
</dbReference>
<reference evidence="2 3" key="1">
    <citation type="journal article" date="2011" name="J. Bacteriol.">
        <title>Genome sequence of the mercury-methylating and pleomorphic Desulfovibrio africanus Strain Walvis Bay.</title>
        <authorList>
            <person name="Brown S.D."/>
            <person name="Wall J.D."/>
            <person name="Kucken A.M."/>
            <person name="Gilmour C.C."/>
            <person name="Podar M."/>
            <person name="Brandt C.C."/>
            <person name="Teshima H."/>
            <person name="Detter J.C."/>
            <person name="Han C.S."/>
            <person name="Land M.L."/>
            <person name="Lucas S."/>
            <person name="Han J."/>
            <person name="Pennacchio L."/>
            <person name="Nolan M."/>
            <person name="Pitluck S."/>
            <person name="Woyke T."/>
            <person name="Goodwin L."/>
            <person name="Palumbo A.V."/>
            <person name="Elias D.A."/>
        </authorList>
    </citation>
    <scope>NUCLEOTIDE SEQUENCE [LARGE SCALE GENOMIC DNA]</scope>
    <source>
        <strain evidence="2 3">Walvis Bay</strain>
    </source>
</reference>
<dbReference type="GO" id="GO:0051536">
    <property type="term" value="F:iron-sulfur cluster binding"/>
    <property type="evidence" value="ECO:0007669"/>
    <property type="project" value="InterPro"/>
</dbReference>
<proteinExistence type="predicted"/>
<evidence type="ECO:0000259" key="1">
    <source>
        <dbReference type="Pfam" id="PF01592"/>
    </source>
</evidence>
<gene>
    <name evidence="2" type="ORF">Desaf_1820</name>
</gene>
<dbReference type="SUPFAM" id="SSF82649">
    <property type="entry name" value="SufE/NifU"/>
    <property type="match status" value="1"/>
</dbReference>